<sequence length="200" mass="21787">MRVREALRASCALRREDLCPGGAGPELCQEPSAQRLRASHDEEQLAGSLALLRAAAATPDLGWVGWSARDRCWAAKASPMRKTEGFRMLGGQSLGDSRPQALWVTCGSVGTCDHTDSLWRRVRGPPCACCVSAEAVWDLGGGLLQRLMDSTAVRATARDCVTRWTTHAILKCPKGHCQGLYRPATTHHGKNGWTCRQTYV</sequence>
<gene>
    <name evidence="1" type="ORF">TREES_T100014545</name>
</gene>
<dbReference type="Proteomes" id="UP000011518">
    <property type="component" value="Unassembled WGS sequence"/>
</dbReference>
<dbReference type="InParanoid" id="L9LBJ9"/>
<proteinExistence type="predicted"/>
<dbReference type="EMBL" id="KB320408">
    <property type="protein sequence ID" value="ELW72450.1"/>
    <property type="molecule type" value="Genomic_DNA"/>
</dbReference>
<protein>
    <submittedName>
        <fullName evidence="1">Uncharacterized protein</fullName>
    </submittedName>
</protein>
<organism evidence="1 2">
    <name type="scientific">Tupaia chinensis</name>
    <name type="common">Chinese tree shrew</name>
    <name type="synonym">Tupaia belangeri chinensis</name>
    <dbReference type="NCBI Taxonomy" id="246437"/>
    <lineage>
        <taxon>Eukaryota</taxon>
        <taxon>Metazoa</taxon>
        <taxon>Chordata</taxon>
        <taxon>Craniata</taxon>
        <taxon>Vertebrata</taxon>
        <taxon>Euteleostomi</taxon>
        <taxon>Mammalia</taxon>
        <taxon>Eutheria</taxon>
        <taxon>Euarchontoglires</taxon>
        <taxon>Scandentia</taxon>
        <taxon>Tupaiidae</taxon>
        <taxon>Tupaia</taxon>
    </lineage>
</organism>
<reference evidence="2" key="1">
    <citation type="submission" date="2012-07" db="EMBL/GenBank/DDBJ databases">
        <title>Genome of the Chinese tree shrew, a rising model animal genetically related to primates.</title>
        <authorList>
            <person name="Zhang G."/>
            <person name="Fan Y."/>
            <person name="Yao Y."/>
            <person name="Huang Z."/>
        </authorList>
    </citation>
    <scope>NUCLEOTIDE SEQUENCE [LARGE SCALE GENOMIC DNA]</scope>
</reference>
<keyword evidence="2" id="KW-1185">Reference proteome</keyword>
<accession>L9LBJ9</accession>
<evidence type="ECO:0000313" key="2">
    <source>
        <dbReference type="Proteomes" id="UP000011518"/>
    </source>
</evidence>
<name>L9LBJ9_TUPCH</name>
<dbReference type="AlphaFoldDB" id="L9LBJ9"/>
<evidence type="ECO:0000313" key="1">
    <source>
        <dbReference type="EMBL" id="ELW72450.1"/>
    </source>
</evidence>
<reference evidence="2" key="2">
    <citation type="journal article" date="2013" name="Nat. Commun.">
        <title>Genome of the Chinese tree shrew.</title>
        <authorList>
            <person name="Fan Y."/>
            <person name="Huang Z.Y."/>
            <person name="Cao C.C."/>
            <person name="Chen C.S."/>
            <person name="Chen Y.X."/>
            <person name="Fan D.D."/>
            <person name="He J."/>
            <person name="Hou H.L."/>
            <person name="Hu L."/>
            <person name="Hu X.T."/>
            <person name="Jiang X.T."/>
            <person name="Lai R."/>
            <person name="Lang Y.S."/>
            <person name="Liang B."/>
            <person name="Liao S.G."/>
            <person name="Mu D."/>
            <person name="Ma Y.Y."/>
            <person name="Niu Y.Y."/>
            <person name="Sun X.Q."/>
            <person name="Xia J.Q."/>
            <person name="Xiao J."/>
            <person name="Xiong Z.Q."/>
            <person name="Xu L."/>
            <person name="Yang L."/>
            <person name="Zhang Y."/>
            <person name="Zhao W."/>
            <person name="Zhao X.D."/>
            <person name="Zheng Y.T."/>
            <person name="Zhou J.M."/>
            <person name="Zhu Y.B."/>
            <person name="Zhang G.J."/>
            <person name="Wang J."/>
            <person name="Yao Y.G."/>
        </authorList>
    </citation>
    <scope>NUCLEOTIDE SEQUENCE [LARGE SCALE GENOMIC DNA]</scope>
</reference>